<reference evidence="1 2" key="1">
    <citation type="journal article" date="2024" name="G3 (Bethesda)">
        <title>Genome assembly of Hibiscus sabdariffa L. provides insights into metabolisms of medicinal natural products.</title>
        <authorList>
            <person name="Kim T."/>
        </authorList>
    </citation>
    <scope>NUCLEOTIDE SEQUENCE [LARGE SCALE GENOMIC DNA]</scope>
    <source>
        <strain evidence="1">TK-2024</strain>
        <tissue evidence="1">Old leaves</tissue>
    </source>
</reference>
<protein>
    <submittedName>
        <fullName evidence="1">Uncharacterized protein</fullName>
    </submittedName>
</protein>
<gene>
    <name evidence="1" type="ORF">V6N11_032800</name>
</gene>
<proteinExistence type="predicted"/>
<keyword evidence="2" id="KW-1185">Reference proteome</keyword>
<organism evidence="1 2">
    <name type="scientific">Hibiscus sabdariffa</name>
    <name type="common">roselle</name>
    <dbReference type="NCBI Taxonomy" id="183260"/>
    <lineage>
        <taxon>Eukaryota</taxon>
        <taxon>Viridiplantae</taxon>
        <taxon>Streptophyta</taxon>
        <taxon>Embryophyta</taxon>
        <taxon>Tracheophyta</taxon>
        <taxon>Spermatophyta</taxon>
        <taxon>Magnoliopsida</taxon>
        <taxon>eudicotyledons</taxon>
        <taxon>Gunneridae</taxon>
        <taxon>Pentapetalae</taxon>
        <taxon>rosids</taxon>
        <taxon>malvids</taxon>
        <taxon>Malvales</taxon>
        <taxon>Malvaceae</taxon>
        <taxon>Malvoideae</taxon>
        <taxon>Hibiscus</taxon>
    </lineage>
</organism>
<accession>A0ABR2T2H6</accession>
<evidence type="ECO:0000313" key="2">
    <source>
        <dbReference type="Proteomes" id="UP001396334"/>
    </source>
</evidence>
<dbReference type="Proteomes" id="UP001396334">
    <property type="component" value="Unassembled WGS sequence"/>
</dbReference>
<dbReference type="EMBL" id="JBBPBN010000010">
    <property type="protein sequence ID" value="KAK9031418.1"/>
    <property type="molecule type" value="Genomic_DNA"/>
</dbReference>
<comment type="caution">
    <text evidence="1">The sequence shown here is derived from an EMBL/GenBank/DDBJ whole genome shotgun (WGS) entry which is preliminary data.</text>
</comment>
<sequence length="119" mass="13315">MKRVNERKLVESAHVHPCFGLPSLAKVPCPLKPVVLSFNRGTHIYAACRRGTNIRKNGETDPFEELMRFLRYPTWECNGCTGLHCLRAADAFATEDAGNQLSPLVSGDRLPMKVFEKSV</sequence>
<name>A0ABR2T2H6_9ROSI</name>
<evidence type="ECO:0000313" key="1">
    <source>
        <dbReference type="EMBL" id="KAK9031418.1"/>
    </source>
</evidence>